<feature type="compositionally biased region" description="Basic and acidic residues" evidence="1">
    <location>
        <begin position="56"/>
        <end position="73"/>
    </location>
</feature>
<feature type="region of interest" description="Disordered" evidence="1">
    <location>
        <begin position="41"/>
        <end position="82"/>
    </location>
</feature>
<dbReference type="Pfam" id="PF11160">
    <property type="entry name" value="Hva1_TUDOR"/>
    <property type="match status" value="1"/>
</dbReference>
<dbReference type="KEGG" id="csl:COCSUDRAFT_61953"/>
<dbReference type="GeneID" id="17042525"/>
<sequence length="82" mass="9135">MGNPKEEKALEDKGIKPGDFVSTKYRGGTREGVVERIAKTPEEHPHPPKVIFTNQRGKEVAHNPSTLEKKAAAEEQDEEPDE</sequence>
<name>I0Z1K4_COCSC</name>
<evidence type="ECO:0000259" key="2">
    <source>
        <dbReference type="Pfam" id="PF11160"/>
    </source>
</evidence>
<keyword evidence="4" id="KW-1185">Reference proteome</keyword>
<dbReference type="Gene3D" id="2.30.30.1060">
    <property type="match status" value="1"/>
</dbReference>
<dbReference type="EMBL" id="AGSI01000005">
    <property type="protein sequence ID" value="EIE24523.1"/>
    <property type="molecule type" value="Genomic_DNA"/>
</dbReference>
<feature type="domain" description="Hypervirulence associated protein TUDOR" evidence="2">
    <location>
        <begin position="18"/>
        <end position="67"/>
    </location>
</feature>
<dbReference type="RefSeq" id="XP_005649067.1">
    <property type="nucleotide sequence ID" value="XM_005649010.1"/>
</dbReference>
<accession>I0Z1K4</accession>
<evidence type="ECO:0000313" key="3">
    <source>
        <dbReference type="EMBL" id="EIE24523.1"/>
    </source>
</evidence>
<comment type="caution">
    <text evidence="3">The sequence shown here is derived from an EMBL/GenBank/DDBJ whole genome shotgun (WGS) entry which is preliminary data.</text>
</comment>
<feature type="compositionally biased region" description="Basic and acidic residues" evidence="1">
    <location>
        <begin position="1"/>
        <end position="16"/>
    </location>
</feature>
<protein>
    <recommendedName>
        <fullName evidence="2">Hypervirulence associated protein TUDOR domain-containing protein</fullName>
    </recommendedName>
</protein>
<feature type="region of interest" description="Disordered" evidence="1">
    <location>
        <begin position="1"/>
        <end position="27"/>
    </location>
</feature>
<proteinExistence type="predicted"/>
<gene>
    <name evidence="3" type="ORF">COCSUDRAFT_61953</name>
</gene>
<reference evidence="3 4" key="1">
    <citation type="journal article" date="2012" name="Genome Biol.">
        <title>The genome of the polar eukaryotic microalga coccomyxa subellipsoidea reveals traits of cold adaptation.</title>
        <authorList>
            <person name="Blanc G."/>
            <person name="Agarkova I."/>
            <person name="Grimwood J."/>
            <person name="Kuo A."/>
            <person name="Brueggeman A."/>
            <person name="Dunigan D."/>
            <person name="Gurnon J."/>
            <person name="Ladunga I."/>
            <person name="Lindquist E."/>
            <person name="Lucas S."/>
            <person name="Pangilinan J."/>
            <person name="Proschold T."/>
            <person name="Salamov A."/>
            <person name="Schmutz J."/>
            <person name="Weeks D."/>
            <person name="Yamada T."/>
            <person name="Claverie J.M."/>
            <person name="Grigoriev I."/>
            <person name="Van Etten J."/>
            <person name="Lomsadze A."/>
            <person name="Borodovsky M."/>
        </authorList>
    </citation>
    <scope>NUCLEOTIDE SEQUENCE [LARGE SCALE GENOMIC DNA]</scope>
    <source>
        <strain evidence="3 4">C-169</strain>
    </source>
</reference>
<evidence type="ECO:0000313" key="4">
    <source>
        <dbReference type="Proteomes" id="UP000007264"/>
    </source>
</evidence>
<evidence type="ECO:0000256" key="1">
    <source>
        <dbReference type="SAM" id="MobiDB-lite"/>
    </source>
</evidence>
<dbReference type="Proteomes" id="UP000007264">
    <property type="component" value="Unassembled WGS sequence"/>
</dbReference>
<dbReference type="InterPro" id="IPR021331">
    <property type="entry name" value="Hva1_TUDOR"/>
</dbReference>
<organism evidence="3 4">
    <name type="scientific">Coccomyxa subellipsoidea (strain C-169)</name>
    <name type="common">Green microalga</name>
    <dbReference type="NCBI Taxonomy" id="574566"/>
    <lineage>
        <taxon>Eukaryota</taxon>
        <taxon>Viridiplantae</taxon>
        <taxon>Chlorophyta</taxon>
        <taxon>core chlorophytes</taxon>
        <taxon>Trebouxiophyceae</taxon>
        <taxon>Trebouxiophyceae incertae sedis</taxon>
        <taxon>Coccomyxaceae</taxon>
        <taxon>Coccomyxa</taxon>
        <taxon>Coccomyxa subellipsoidea</taxon>
    </lineage>
</organism>
<dbReference type="OrthoDB" id="2138648at2759"/>
<dbReference type="AlphaFoldDB" id="I0Z1K4"/>